<dbReference type="PANTHER" id="PTHR13557:SF1">
    <property type="entry name" value="COILED-COIL DOMAIN-CONTAINING PROTEIN 86"/>
    <property type="match status" value="1"/>
</dbReference>
<dbReference type="InterPro" id="IPR026570">
    <property type="entry name" value="CCDC86"/>
</dbReference>
<feature type="non-terminal residue" evidence="11">
    <location>
        <position position="1"/>
    </location>
</feature>
<feature type="compositionally biased region" description="Basic residues" evidence="10">
    <location>
        <begin position="36"/>
        <end position="49"/>
    </location>
</feature>
<evidence type="ECO:0000256" key="6">
    <source>
        <dbReference type="ARBA" id="ARBA00022934"/>
    </source>
</evidence>
<dbReference type="Proteomes" id="UP001178507">
    <property type="component" value="Unassembled WGS sequence"/>
</dbReference>
<reference evidence="11" key="1">
    <citation type="submission" date="2023-08" db="EMBL/GenBank/DDBJ databases">
        <authorList>
            <person name="Chen Y."/>
            <person name="Shah S."/>
            <person name="Dougan E. K."/>
            <person name="Thang M."/>
            <person name="Chan C."/>
        </authorList>
    </citation>
    <scope>NUCLEOTIDE SEQUENCE</scope>
</reference>
<comment type="function">
    <text evidence="9">Required for proper chromosome segregation during mitosis and error-free mitotic progression.</text>
</comment>
<keyword evidence="6" id="KW-0164">Citrullination</keyword>
<evidence type="ECO:0000313" key="12">
    <source>
        <dbReference type="Proteomes" id="UP001178507"/>
    </source>
</evidence>
<evidence type="ECO:0000313" key="11">
    <source>
        <dbReference type="EMBL" id="CAJ1380392.1"/>
    </source>
</evidence>
<keyword evidence="5" id="KW-0597">Phosphoprotein</keyword>
<keyword evidence="12" id="KW-1185">Reference proteome</keyword>
<organism evidence="11 12">
    <name type="scientific">Effrenium voratum</name>
    <dbReference type="NCBI Taxonomy" id="2562239"/>
    <lineage>
        <taxon>Eukaryota</taxon>
        <taxon>Sar</taxon>
        <taxon>Alveolata</taxon>
        <taxon>Dinophyceae</taxon>
        <taxon>Suessiales</taxon>
        <taxon>Symbiodiniaceae</taxon>
        <taxon>Effrenium</taxon>
    </lineage>
</organism>
<protein>
    <recommendedName>
        <fullName evidence="3">Coiled-coil domain-containing protein 86</fullName>
    </recommendedName>
</protein>
<feature type="compositionally biased region" description="Basic residues" evidence="10">
    <location>
        <begin position="80"/>
        <end position="94"/>
    </location>
</feature>
<evidence type="ECO:0000256" key="1">
    <source>
        <dbReference type="ARBA" id="ARBA00004286"/>
    </source>
</evidence>
<sequence length="142" mass="16885">RGFFFSPDKGAGIPPADPAMVKGKAFRKQWKEARKPLRKRASSRVKSAHRASFEDRQKQKRELEQVKAKSKELQQEKKEVKKLKAKKREEKKKRKEENAIKSGQYQVIKKTEKVRKWHKNARKMLRTMGPEQIERLVQKNQY</sequence>
<dbReference type="PANTHER" id="PTHR13557">
    <property type="entry name" value="COILED-COIL DOMAIN-CONTAINING PROTEIN 86"/>
    <property type="match status" value="1"/>
</dbReference>
<name>A0AA36I448_9DINO</name>
<feature type="compositionally biased region" description="Basic and acidic residues" evidence="10">
    <location>
        <begin position="51"/>
        <end position="79"/>
    </location>
</feature>
<keyword evidence="7" id="KW-0175">Coiled coil</keyword>
<evidence type="ECO:0000256" key="3">
    <source>
        <dbReference type="ARBA" id="ARBA00016738"/>
    </source>
</evidence>
<evidence type="ECO:0000256" key="9">
    <source>
        <dbReference type="ARBA" id="ARBA00093307"/>
    </source>
</evidence>
<feature type="region of interest" description="Disordered" evidence="10">
    <location>
        <begin position="1"/>
        <end position="104"/>
    </location>
</feature>
<keyword evidence="8" id="KW-0539">Nucleus</keyword>
<dbReference type="GO" id="GO:0005694">
    <property type="term" value="C:chromosome"/>
    <property type="evidence" value="ECO:0007669"/>
    <property type="project" value="UniProtKB-SubCell"/>
</dbReference>
<proteinExistence type="predicted"/>
<dbReference type="AlphaFoldDB" id="A0AA36I448"/>
<evidence type="ECO:0000256" key="5">
    <source>
        <dbReference type="ARBA" id="ARBA00022553"/>
    </source>
</evidence>
<accession>A0AA36I448</accession>
<dbReference type="EMBL" id="CAUJNA010000709">
    <property type="protein sequence ID" value="CAJ1380392.1"/>
    <property type="molecule type" value="Genomic_DNA"/>
</dbReference>
<evidence type="ECO:0000256" key="4">
    <source>
        <dbReference type="ARBA" id="ARBA00022454"/>
    </source>
</evidence>
<keyword evidence="4" id="KW-0158">Chromosome</keyword>
<comment type="subcellular location">
    <subcellularLocation>
        <location evidence="1">Chromosome</location>
    </subcellularLocation>
    <subcellularLocation>
        <location evidence="2">Nucleus</location>
        <location evidence="2">Nucleolus</location>
    </subcellularLocation>
</comment>
<evidence type="ECO:0000256" key="10">
    <source>
        <dbReference type="SAM" id="MobiDB-lite"/>
    </source>
</evidence>
<comment type="caution">
    <text evidence="11">The sequence shown here is derived from an EMBL/GenBank/DDBJ whole genome shotgun (WGS) entry which is preliminary data.</text>
</comment>
<dbReference type="GO" id="GO:0005730">
    <property type="term" value="C:nucleolus"/>
    <property type="evidence" value="ECO:0007669"/>
    <property type="project" value="UniProtKB-SubCell"/>
</dbReference>
<evidence type="ECO:0000256" key="8">
    <source>
        <dbReference type="ARBA" id="ARBA00023242"/>
    </source>
</evidence>
<evidence type="ECO:0000256" key="2">
    <source>
        <dbReference type="ARBA" id="ARBA00004604"/>
    </source>
</evidence>
<gene>
    <name evidence="11" type="ORF">EVOR1521_LOCUS8343</name>
</gene>
<evidence type="ECO:0000256" key="7">
    <source>
        <dbReference type="ARBA" id="ARBA00023054"/>
    </source>
</evidence>